<dbReference type="EMBL" id="BAAAYU010000005">
    <property type="protein sequence ID" value="GAA3636089.1"/>
    <property type="molecule type" value="Genomic_DNA"/>
</dbReference>
<keyword evidence="10" id="KW-0479">Metal-binding</keyword>
<accession>A0ABP7AMB0</accession>
<feature type="binding site" evidence="10">
    <location>
        <position position="81"/>
    </location>
    <ligand>
        <name>Na(+)</name>
        <dbReference type="ChEBI" id="CHEBI:29101"/>
        <note>structural</note>
    </ligand>
</feature>
<dbReference type="InterPro" id="IPR003691">
    <property type="entry name" value="FluC"/>
</dbReference>
<feature type="binding site" evidence="10">
    <location>
        <position position="78"/>
    </location>
    <ligand>
        <name>Na(+)</name>
        <dbReference type="ChEBI" id="CHEBI:29101"/>
        <note>structural</note>
    </ligand>
</feature>
<protein>
    <recommendedName>
        <fullName evidence="10">Fluoride-specific ion channel FluC</fullName>
    </recommendedName>
</protein>
<evidence type="ECO:0000256" key="2">
    <source>
        <dbReference type="ARBA" id="ARBA00022475"/>
    </source>
</evidence>
<feature type="transmembrane region" description="Helical" evidence="10">
    <location>
        <begin position="68"/>
        <end position="88"/>
    </location>
</feature>
<evidence type="ECO:0000256" key="3">
    <source>
        <dbReference type="ARBA" id="ARBA00022692"/>
    </source>
</evidence>
<feature type="transmembrane region" description="Helical" evidence="10">
    <location>
        <begin position="36"/>
        <end position="61"/>
    </location>
</feature>
<comment type="function">
    <text evidence="9 10">Fluoride-specific ion channel. Important for reducing fluoride concentration in the cell, thus reducing its toxicity.</text>
</comment>
<dbReference type="HAMAP" id="MF_00454">
    <property type="entry name" value="FluC"/>
    <property type="match status" value="1"/>
</dbReference>
<sequence length="140" mass="13889">MSTRVSARTLALVVAGGAAGVGLRAALTMPFESAGAQAVVLATLSVNIVGSLLLGVVVGLLDDRHPSWRAFLGTGLMGGFTTYSAFAVQTAELLATDPAGALILAATALALGVSAGFGGVCIGRRIADEAGATEPMEDSE</sequence>
<keyword evidence="4 10" id="KW-1133">Transmembrane helix</keyword>
<comment type="subcellular location">
    <subcellularLocation>
        <location evidence="1 10">Cell membrane</location>
        <topology evidence="1 10">Multi-pass membrane protein</topology>
    </subcellularLocation>
</comment>
<name>A0ABP7AMB0_9MICO</name>
<evidence type="ECO:0000313" key="12">
    <source>
        <dbReference type="Proteomes" id="UP001501697"/>
    </source>
</evidence>
<comment type="similarity">
    <text evidence="7 10">Belongs to the fluoride channel Fluc/FEX (TC 1.A.43) family.</text>
</comment>
<keyword evidence="10" id="KW-0813">Transport</keyword>
<evidence type="ECO:0000256" key="10">
    <source>
        <dbReference type="HAMAP-Rule" id="MF_00454"/>
    </source>
</evidence>
<keyword evidence="10" id="KW-0406">Ion transport</keyword>
<proteinExistence type="inferred from homology"/>
<gene>
    <name evidence="10" type="primary">fluC</name>
    <name evidence="10" type="synonym">crcB</name>
    <name evidence="11" type="ORF">GCM10022200_19280</name>
</gene>
<keyword evidence="10" id="KW-0915">Sodium</keyword>
<evidence type="ECO:0000256" key="7">
    <source>
        <dbReference type="ARBA" id="ARBA00035120"/>
    </source>
</evidence>
<evidence type="ECO:0000256" key="9">
    <source>
        <dbReference type="ARBA" id="ARBA00049940"/>
    </source>
</evidence>
<dbReference type="Pfam" id="PF02537">
    <property type="entry name" value="CRCB"/>
    <property type="match status" value="1"/>
</dbReference>
<comment type="caution">
    <text evidence="11">The sequence shown here is derived from an EMBL/GenBank/DDBJ whole genome shotgun (WGS) entry which is preliminary data.</text>
</comment>
<feature type="transmembrane region" description="Helical" evidence="10">
    <location>
        <begin position="100"/>
        <end position="122"/>
    </location>
</feature>
<evidence type="ECO:0000256" key="5">
    <source>
        <dbReference type="ARBA" id="ARBA00023136"/>
    </source>
</evidence>
<comment type="activity regulation">
    <text evidence="10">Na(+) is not transported, but it plays an essential structural role and its presence is essential for fluoride channel function.</text>
</comment>
<dbReference type="Proteomes" id="UP001501697">
    <property type="component" value="Unassembled WGS sequence"/>
</dbReference>
<comment type="catalytic activity">
    <reaction evidence="8">
        <text>fluoride(in) = fluoride(out)</text>
        <dbReference type="Rhea" id="RHEA:76159"/>
        <dbReference type="ChEBI" id="CHEBI:17051"/>
    </reaction>
    <physiologicalReaction direction="left-to-right" evidence="8">
        <dbReference type="Rhea" id="RHEA:76160"/>
    </physiologicalReaction>
</comment>
<keyword evidence="6 10" id="KW-0407">Ion channel</keyword>
<evidence type="ECO:0000313" key="11">
    <source>
        <dbReference type="EMBL" id="GAA3636089.1"/>
    </source>
</evidence>
<dbReference type="RefSeq" id="WP_344737944.1">
    <property type="nucleotide sequence ID" value="NZ_BAAAYU010000005.1"/>
</dbReference>
<organism evidence="11 12">
    <name type="scientific">Microbacterium awajiense</name>
    <dbReference type="NCBI Taxonomy" id="415214"/>
    <lineage>
        <taxon>Bacteria</taxon>
        <taxon>Bacillati</taxon>
        <taxon>Actinomycetota</taxon>
        <taxon>Actinomycetes</taxon>
        <taxon>Micrococcales</taxon>
        <taxon>Microbacteriaceae</taxon>
        <taxon>Microbacterium</taxon>
    </lineage>
</organism>
<evidence type="ECO:0000256" key="6">
    <source>
        <dbReference type="ARBA" id="ARBA00023303"/>
    </source>
</evidence>
<keyword evidence="3 10" id="KW-0812">Transmembrane</keyword>
<keyword evidence="2 10" id="KW-1003">Cell membrane</keyword>
<keyword evidence="5 10" id="KW-0472">Membrane</keyword>
<keyword evidence="12" id="KW-1185">Reference proteome</keyword>
<reference evidence="12" key="1">
    <citation type="journal article" date="2019" name="Int. J. Syst. Evol. Microbiol.">
        <title>The Global Catalogue of Microorganisms (GCM) 10K type strain sequencing project: providing services to taxonomists for standard genome sequencing and annotation.</title>
        <authorList>
            <consortium name="The Broad Institute Genomics Platform"/>
            <consortium name="The Broad Institute Genome Sequencing Center for Infectious Disease"/>
            <person name="Wu L."/>
            <person name="Ma J."/>
        </authorList>
    </citation>
    <scope>NUCLEOTIDE SEQUENCE [LARGE SCALE GENOMIC DNA]</scope>
    <source>
        <strain evidence="12">JCM 16544</strain>
    </source>
</reference>
<evidence type="ECO:0000256" key="8">
    <source>
        <dbReference type="ARBA" id="ARBA00035585"/>
    </source>
</evidence>
<evidence type="ECO:0000256" key="4">
    <source>
        <dbReference type="ARBA" id="ARBA00022989"/>
    </source>
</evidence>
<evidence type="ECO:0000256" key="1">
    <source>
        <dbReference type="ARBA" id="ARBA00004651"/>
    </source>
</evidence>